<feature type="active site" description="Proton acceptor" evidence="14">
    <location>
        <position position="116"/>
    </location>
</feature>
<evidence type="ECO:0000256" key="12">
    <source>
        <dbReference type="ARBA" id="ARBA00023014"/>
    </source>
</evidence>
<proteinExistence type="inferred from homology"/>
<dbReference type="InterPro" id="IPR013785">
    <property type="entry name" value="Aldolase_TIM"/>
</dbReference>
<comment type="caution">
    <text evidence="14">Lacks conserved residue(s) required for the propagation of feature annotation.</text>
</comment>
<feature type="binding site" evidence="14">
    <location>
        <position position="140"/>
    </location>
    <ligand>
        <name>[4Fe-4S] cluster</name>
        <dbReference type="ChEBI" id="CHEBI:49883"/>
        <note>4Fe-4S-S-AdoMet</note>
    </ligand>
</feature>
<dbReference type="GO" id="GO:0000049">
    <property type="term" value="F:tRNA binding"/>
    <property type="evidence" value="ECO:0007669"/>
    <property type="project" value="UniProtKB-UniRule"/>
</dbReference>
<feature type="binding site" evidence="14">
    <location>
        <begin position="241"/>
        <end position="243"/>
    </location>
    <ligand>
        <name>S-adenosyl-L-methionine</name>
        <dbReference type="ChEBI" id="CHEBI:59789"/>
    </ligand>
</feature>
<dbReference type="Proteomes" id="UP000000447">
    <property type="component" value="Chromosome"/>
</dbReference>
<feature type="domain" description="Radical SAM core" evidence="15">
    <location>
        <begin position="122"/>
        <end position="356"/>
    </location>
</feature>
<dbReference type="InterPro" id="IPR048641">
    <property type="entry name" value="RlmN_N"/>
</dbReference>
<dbReference type="Pfam" id="PF21016">
    <property type="entry name" value="RlmN_N"/>
    <property type="match status" value="1"/>
</dbReference>
<protein>
    <recommendedName>
        <fullName evidence="14">Probable dual-specificity RNA methyltransferase RlmN</fullName>
        <ecNumber evidence="14">2.1.1.192</ecNumber>
    </recommendedName>
    <alternativeName>
        <fullName evidence="14">23S rRNA (adenine(2503)-C(2))-methyltransferase</fullName>
    </alternativeName>
    <alternativeName>
        <fullName evidence="14">23S rRNA m2A2503 methyltransferase</fullName>
    </alternativeName>
    <alternativeName>
        <fullName evidence="14">Ribosomal RNA large subunit methyltransferase N</fullName>
    </alternativeName>
    <alternativeName>
        <fullName evidence="14">tRNA (adenine(37)-C(2))-methyltransferase</fullName>
    </alternativeName>
    <alternativeName>
        <fullName evidence="14">tRNA m2A37 methyltransferase</fullName>
    </alternativeName>
</protein>
<evidence type="ECO:0000256" key="7">
    <source>
        <dbReference type="ARBA" id="ARBA00022679"/>
    </source>
</evidence>
<keyword evidence="3 14" id="KW-0004">4Fe-4S</keyword>
<dbReference type="InterPro" id="IPR027492">
    <property type="entry name" value="RNA_MTrfase_RlmN"/>
</dbReference>
<feature type="binding site" evidence="14">
    <location>
        <position position="143"/>
    </location>
    <ligand>
        <name>[4Fe-4S] cluster</name>
        <dbReference type="ChEBI" id="CHEBI:49883"/>
        <note>4Fe-4S-S-AdoMet</note>
    </ligand>
</feature>
<dbReference type="PIRSF" id="PIRSF006004">
    <property type="entry name" value="CHP00048"/>
    <property type="match status" value="1"/>
</dbReference>
<evidence type="ECO:0000256" key="2">
    <source>
        <dbReference type="ARBA" id="ARBA00007544"/>
    </source>
</evidence>
<comment type="function">
    <text evidence="14">Specifically methylates position 2 of adenine 2503 in 23S rRNA and position 2 of adenine 37 in tRNAs.</text>
</comment>
<dbReference type="Gene3D" id="1.10.150.530">
    <property type="match status" value="1"/>
</dbReference>
<keyword evidence="6 14" id="KW-0489">Methyltransferase</keyword>
<evidence type="ECO:0000256" key="6">
    <source>
        <dbReference type="ARBA" id="ARBA00022603"/>
    </source>
</evidence>
<dbReference type="GO" id="GO:0019843">
    <property type="term" value="F:rRNA binding"/>
    <property type="evidence" value="ECO:0007669"/>
    <property type="project" value="UniProtKB-UniRule"/>
</dbReference>
<dbReference type="KEGG" id="tro:trd_0314"/>
<reference evidence="16 17" key="1">
    <citation type="journal article" date="2009" name="PLoS ONE">
        <title>Complete genome sequence of the aerobic CO-oxidizing thermophile Thermomicrobium roseum.</title>
        <authorList>
            <person name="Wu D."/>
            <person name="Raymond J."/>
            <person name="Wu M."/>
            <person name="Chatterji S."/>
            <person name="Ren Q."/>
            <person name="Graham J.E."/>
            <person name="Bryant D.A."/>
            <person name="Robb F."/>
            <person name="Colman A."/>
            <person name="Tallon L.J."/>
            <person name="Badger J.H."/>
            <person name="Madupu R."/>
            <person name="Ward N.L."/>
            <person name="Eisen J.A."/>
        </authorList>
    </citation>
    <scope>NUCLEOTIDE SEQUENCE [LARGE SCALE GENOMIC DNA]</scope>
    <source>
        <strain evidence="17">ATCC 27502 / DSM 5159 / P-2</strain>
    </source>
</reference>
<dbReference type="CDD" id="cd01335">
    <property type="entry name" value="Radical_SAM"/>
    <property type="match status" value="1"/>
</dbReference>
<keyword evidence="10 14" id="KW-0479">Metal-binding</keyword>
<evidence type="ECO:0000313" key="17">
    <source>
        <dbReference type="Proteomes" id="UP000000447"/>
    </source>
</evidence>
<dbReference type="SFLD" id="SFLDS00029">
    <property type="entry name" value="Radical_SAM"/>
    <property type="match status" value="1"/>
</dbReference>
<keyword evidence="11 14" id="KW-0408">Iron</keyword>
<accession>B9KXX2</accession>
<evidence type="ECO:0000256" key="4">
    <source>
        <dbReference type="ARBA" id="ARBA00022490"/>
    </source>
</evidence>
<dbReference type="PROSITE" id="PS51918">
    <property type="entry name" value="RADICAL_SAM"/>
    <property type="match status" value="1"/>
</dbReference>
<feature type="binding site" evidence="14">
    <location>
        <position position="317"/>
    </location>
    <ligand>
        <name>S-adenosyl-L-methionine</name>
        <dbReference type="ChEBI" id="CHEBI:59789"/>
    </ligand>
</feature>
<dbReference type="InterPro" id="IPR006638">
    <property type="entry name" value="Elp3/MiaA/NifB-like_rSAM"/>
</dbReference>
<evidence type="ECO:0000259" key="15">
    <source>
        <dbReference type="PROSITE" id="PS51918"/>
    </source>
</evidence>
<evidence type="ECO:0000256" key="5">
    <source>
        <dbReference type="ARBA" id="ARBA00022552"/>
    </source>
</evidence>
<dbReference type="InterPro" id="IPR007197">
    <property type="entry name" value="rSAM"/>
</dbReference>
<dbReference type="GO" id="GO:0070475">
    <property type="term" value="P:rRNA base methylation"/>
    <property type="evidence" value="ECO:0007669"/>
    <property type="project" value="UniProtKB-UniRule"/>
</dbReference>
<dbReference type="eggNOG" id="COG0820">
    <property type="taxonomic scope" value="Bacteria"/>
</dbReference>
<evidence type="ECO:0000256" key="1">
    <source>
        <dbReference type="ARBA" id="ARBA00004496"/>
    </source>
</evidence>
<keyword evidence="12 14" id="KW-0411">Iron-sulfur</keyword>
<comment type="catalytic activity">
    <reaction evidence="14">
        <text>adenosine(37) in tRNA + 2 reduced [2Fe-2S]-[ferredoxin] + 2 S-adenosyl-L-methionine = 2-methyladenosine(37) in tRNA + 5'-deoxyadenosine + L-methionine + 2 oxidized [2Fe-2S]-[ferredoxin] + S-adenosyl-L-homocysteine</text>
        <dbReference type="Rhea" id="RHEA:43332"/>
        <dbReference type="Rhea" id="RHEA-COMP:10000"/>
        <dbReference type="Rhea" id="RHEA-COMP:10001"/>
        <dbReference type="Rhea" id="RHEA-COMP:10162"/>
        <dbReference type="Rhea" id="RHEA-COMP:10485"/>
        <dbReference type="ChEBI" id="CHEBI:17319"/>
        <dbReference type="ChEBI" id="CHEBI:33737"/>
        <dbReference type="ChEBI" id="CHEBI:33738"/>
        <dbReference type="ChEBI" id="CHEBI:57844"/>
        <dbReference type="ChEBI" id="CHEBI:57856"/>
        <dbReference type="ChEBI" id="CHEBI:59789"/>
        <dbReference type="ChEBI" id="CHEBI:74411"/>
        <dbReference type="ChEBI" id="CHEBI:74497"/>
        <dbReference type="EC" id="2.1.1.192"/>
    </reaction>
</comment>
<feature type="binding site" evidence="14">
    <location>
        <position position="218"/>
    </location>
    <ligand>
        <name>S-adenosyl-L-methionine</name>
        <dbReference type="ChEBI" id="CHEBI:59789"/>
    </ligand>
</feature>
<name>B9KXX2_THERP</name>
<sequence length="379" mass="42961">MKSSGSITMMTVTEWTTPRPTGRVQRETLHDYTLGELEAWVEGRGLPRYRARQLFHWAYQQLVLEYESMSVLPKAVRSELSETLPISGLVPVRQRVSDDRETIKLLFRTRDDHFVETVVMFYPDRTTVCVSCQIGCAIGCSFCATGLSGLIRNLSAGEMVSQVVHAARLARERERRISNIVVMGMGEPFHNYDAVMRFVAIVNDRQGLGIGARHITLSTAGVVPFIDRLAEEPYQVKLAVSLHAPNDALRSQLVPINRRWPIDELLAACRRYVARTGRRVTFEYVLIEDVNDDERTAAELARRLRGLLCHVNLIPYNPTPAAPLFRRPGPERIERFRAVLERYGIPATVRYSRGVEIAAACGQLRAQEEARSRRRRATS</sequence>
<dbReference type="SFLD" id="SFLDG01062">
    <property type="entry name" value="methyltransferase_(Class_A)"/>
    <property type="match status" value="1"/>
</dbReference>
<evidence type="ECO:0000256" key="14">
    <source>
        <dbReference type="HAMAP-Rule" id="MF_01849"/>
    </source>
</evidence>
<dbReference type="PANTHER" id="PTHR30544">
    <property type="entry name" value="23S RRNA METHYLTRANSFERASE"/>
    <property type="match status" value="1"/>
</dbReference>
<dbReference type="NCBIfam" id="TIGR00048">
    <property type="entry name" value="rRNA_mod_RlmN"/>
    <property type="match status" value="1"/>
</dbReference>
<evidence type="ECO:0000256" key="3">
    <source>
        <dbReference type="ARBA" id="ARBA00022485"/>
    </source>
</evidence>
<dbReference type="RefSeq" id="WP_012641722.1">
    <property type="nucleotide sequence ID" value="NC_011959.1"/>
</dbReference>
<dbReference type="SUPFAM" id="SSF102114">
    <property type="entry name" value="Radical SAM enzymes"/>
    <property type="match status" value="1"/>
</dbReference>
<keyword evidence="9 14" id="KW-0819">tRNA processing</keyword>
<dbReference type="GO" id="GO:0002935">
    <property type="term" value="F:tRNA (adenine(37)-C2)-methyltransferase activity"/>
    <property type="evidence" value="ECO:0007669"/>
    <property type="project" value="UniProtKB-UniRule"/>
</dbReference>
<keyword evidence="7 14" id="KW-0808">Transferase</keyword>
<dbReference type="GO" id="GO:0030488">
    <property type="term" value="P:tRNA methylation"/>
    <property type="evidence" value="ECO:0007669"/>
    <property type="project" value="UniProtKB-UniRule"/>
</dbReference>
<evidence type="ECO:0000256" key="11">
    <source>
        <dbReference type="ARBA" id="ARBA00023004"/>
    </source>
</evidence>
<evidence type="ECO:0000256" key="13">
    <source>
        <dbReference type="ARBA" id="ARBA00023157"/>
    </source>
</evidence>
<dbReference type="SMART" id="SM00729">
    <property type="entry name" value="Elp3"/>
    <property type="match status" value="1"/>
</dbReference>
<evidence type="ECO:0000256" key="9">
    <source>
        <dbReference type="ARBA" id="ARBA00022694"/>
    </source>
</evidence>
<feature type="active site" description="S-methylcysteine intermediate" evidence="14">
    <location>
        <position position="361"/>
    </location>
</feature>
<comment type="cofactor">
    <cofactor evidence="14">
        <name>[4Fe-4S] cluster</name>
        <dbReference type="ChEBI" id="CHEBI:49883"/>
    </cofactor>
    <text evidence="14">Binds 1 [4Fe-4S] cluster. The cluster is coordinated with 3 cysteines and an exchangeable S-adenosyl-L-methionine.</text>
</comment>
<evidence type="ECO:0000256" key="8">
    <source>
        <dbReference type="ARBA" id="ARBA00022691"/>
    </source>
</evidence>
<dbReference type="Gene3D" id="3.20.20.70">
    <property type="entry name" value="Aldolase class I"/>
    <property type="match status" value="1"/>
</dbReference>
<comment type="similarity">
    <text evidence="2 14">Belongs to the radical SAM superfamily. RlmN family.</text>
</comment>
<comment type="subcellular location">
    <subcellularLocation>
        <location evidence="1 14">Cytoplasm</location>
    </subcellularLocation>
</comment>
<comment type="catalytic activity">
    <reaction evidence="14">
        <text>adenosine(2503) in 23S rRNA + 2 reduced [2Fe-2S]-[ferredoxin] + 2 S-adenosyl-L-methionine = 2-methyladenosine(2503) in 23S rRNA + 5'-deoxyadenosine + L-methionine + 2 oxidized [2Fe-2S]-[ferredoxin] + S-adenosyl-L-homocysteine</text>
        <dbReference type="Rhea" id="RHEA:42916"/>
        <dbReference type="Rhea" id="RHEA-COMP:10000"/>
        <dbReference type="Rhea" id="RHEA-COMP:10001"/>
        <dbReference type="Rhea" id="RHEA-COMP:10152"/>
        <dbReference type="Rhea" id="RHEA-COMP:10282"/>
        <dbReference type="ChEBI" id="CHEBI:17319"/>
        <dbReference type="ChEBI" id="CHEBI:33737"/>
        <dbReference type="ChEBI" id="CHEBI:33738"/>
        <dbReference type="ChEBI" id="CHEBI:57844"/>
        <dbReference type="ChEBI" id="CHEBI:57856"/>
        <dbReference type="ChEBI" id="CHEBI:59789"/>
        <dbReference type="ChEBI" id="CHEBI:74411"/>
        <dbReference type="ChEBI" id="CHEBI:74497"/>
        <dbReference type="EC" id="2.1.1.192"/>
    </reaction>
</comment>
<dbReference type="HAMAP" id="MF_01849">
    <property type="entry name" value="RNA_methyltr_RlmN"/>
    <property type="match status" value="1"/>
</dbReference>
<dbReference type="PANTHER" id="PTHR30544:SF5">
    <property type="entry name" value="RADICAL SAM CORE DOMAIN-CONTAINING PROTEIN"/>
    <property type="match status" value="1"/>
</dbReference>
<dbReference type="GO" id="GO:0051539">
    <property type="term" value="F:4 iron, 4 sulfur cluster binding"/>
    <property type="evidence" value="ECO:0007669"/>
    <property type="project" value="UniProtKB-UniRule"/>
</dbReference>
<dbReference type="SFLD" id="SFLDF00275">
    <property type="entry name" value="adenosine_C2_methyltransferase"/>
    <property type="match status" value="1"/>
</dbReference>
<feature type="binding site" evidence="14">
    <location>
        <position position="136"/>
    </location>
    <ligand>
        <name>[4Fe-4S] cluster</name>
        <dbReference type="ChEBI" id="CHEBI:49883"/>
        <note>4Fe-4S-S-AdoMet</note>
    </ligand>
</feature>
<dbReference type="HOGENOM" id="CLU_029101_0_1_0"/>
<comment type="miscellaneous">
    <text evidence="14">Reaction proceeds by a ping-pong mechanism involving intermediate methylation of a conserved cysteine residue.</text>
</comment>
<dbReference type="AlphaFoldDB" id="B9KXX2"/>
<dbReference type="EC" id="2.1.1.192" evidence="14"/>
<keyword evidence="5 14" id="KW-0698">rRNA processing</keyword>
<keyword evidence="13 14" id="KW-1015">Disulfide bond</keyword>
<dbReference type="GO" id="GO:0070040">
    <property type="term" value="F:rRNA (adenine(2503)-C2-)-methyltransferase activity"/>
    <property type="evidence" value="ECO:0007669"/>
    <property type="project" value="UniProtKB-UniRule"/>
</dbReference>
<keyword evidence="8 14" id="KW-0949">S-adenosyl-L-methionine</keyword>
<dbReference type="GO" id="GO:0005737">
    <property type="term" value="C:cytoplasm"/>
    <property type="evidence" value="ECO:0007669"/>
    <property type="project" value="UniProtKB-SubCell"/>
</dbReference>
<dbReference type="GO" id="GO:0046872">
    <property type="term" value="F:metal ion binding"/>
    <property type="evidence" value="ECO:0007669"/>
    <property type="project" value="UniProtKB-KW"/>
</dbReference>
<dbReference type="InterPro" id="IPR058240">
    <property type="entry name" value="rSAM_sf"/>
</dbReference>
<dbReference type="STRING" id="309801.trd_0314"/>
<keyword evidence="17" id="KW-1185">Reference proteome</keyword>
<dbReference type="FunFam" id="3.20.20.70:FF:000014">
    <property type="entry name" value="Probable dual-specificity RNA methyltransferase RlmN"/>
    <property type="match status" value="1"/>
</dbReference>
<gene>
    <name evidence="14" type="primary">rlmN</name>
    <name evidence="16" type="ordered locus">trd_0314</name>
</gene>
<organism evidence="16 17">
    <name type="scientific">Thermomicrobium roseum (strain ATCC 27502 / DSM 5159 / P-2)</name>
    <dbReference type="NCBI Taxonomy" id="309801"/>
    <lineage>
        <taxon>Bacteria</taxon>
        <taxon>Pseudomonadati</taxon>
        <taxon>Thermomicrobiota</taxon>
        <taxon>Thermomicrobia</taxon>
        <taxon>Thermomicrobiales</taxon>
        <taxon>Thermomicrobiaceae</taxon>
        <taxon>Thermomicrobium</taxon>
    </lineage>
</organism>
<evidence type="ECO:0000256" key="10">
    <source>
        <dbReference type="ARBA" id="ARBA00022723"/>
    </source>
</evidence>
<keyword evidence="4 14" id="KW-0963">Cytoplasm</keyword>
<evidence type="ECO:0000313" key="16">
    <source>
        <dbReference type="EMBL" id="ACM05359.1"/>
    </source>
</evidence>
<dbReference type="EMBL" id="CP001275">
    <property type="protein sequence ID" value="ACM05359.1"/>
    <property type="molecule type" value="Genomic_DNA"/>
</dbReference>
<dbReference type="InterPro" id="IPR004383">
    <property type="entry name" value="rRNA_lsu_MTrfase_RlmN/Cfr"/>
</dbReference>
<dbReference type="InterPro" id="IPR040072">
    <property type="entry name" value="Methyltransferase_A"/>
</dbReference>
<dbReference type="Pfam" id="PF04055">
    <property type="entry name" value="Radical_SAM"/>
    <property type="match status" value="1"/>
</dbReference>
<feature type="binding site" evidence="14">
    <location>
        <begin position="186"/>
        <end position="187"/>
    </location>
    <ligand>
        <name>S-adenosyl-L-methionine</name>
        <dbReference type="ChEBI" id="CHEBI:59789"/>
    </ligand>
</feature>